<reference evidence="2 3" key="1">
    <citation type="journal article" date="2017" name="Curr. Biol.">
        <title>Genome architecture and evolution of a unichromosomal asexual nematode.</title>
        <authorList>
            <person name="Fradin H."/>
            <person name="Zegar C."/>
            <person name="Gutwein M."/>
            <person name="Lucas J."/>
            <person name="Kovtun M."/>
            <person name="Corcoran D."/>
            <person name="Baugh L.R."/>
            <person name="Kiontke K."/>
            <person name="Gunsalus K."/>
            <person name="Fitch D.H."/>
            <person name="Piano F."/>
        </authorList>
    </citation>
    <scope>NUCLEOTIDE SEQUENCE [LARGE SCALE GENOMIC DNA]</scope>
    <source>
        <strain evidence="2">PF1309</strain>
    </source>
</reference>
<sequence length="119" mass="12813">MENSKYENLSVRPDAAALGKSVMVKSVASPLSSNKLQPVDPGAKSCVKSAANSTMLDGTQNARVMTTLEDEEDDDATSVTSTDTKKSSNRKKTPQDKDAKSKQKKKVLSIVNEVSSFIF</sequence>
<proteinExistence type="predicted"/>
<evidence type="ECO:0000256" key="1">
    <source>
        <dbReference type="SAM" id="MobiDB-lite"/>
    </source>
</evidence>
<name>A0A2A2J6I2_9BILA</name>
<accession>A0A2A2J6I2</accession>
<organism evidence="2 3">
    <name type="scientific">Diploscapter pachys</name>
    <dbReference type="NCBI Taxonomy" id="2018661"/>
    <lineage>
        <taxon>Eukaryota</taxon>
        <taxon>Metazoa</taxon>
        <taxon>Ecdysozoa</taxon>
        <taxon>Nematoda</taxon>
        <taxon>Chromadorea</taxon>
        <taxon>Rhabditida</taxon>
        <taxon>Rhabditina</taxon>
        <taxon>Rhabditomorpha</taxon>
        <taxon>Rhabditoidea</taxon>
        <taxon>Rhabditidae</taxon>
        <taxon>Diploscapter</taxon>
    </lineage>
</organism>
<gene>
    <name evidence="2" type="ORF">WR25_17442</name>
</gene>
<evidence type="ECO:0000313" key="2">
    <source>
        <dbReference type="EMBL" id="PAV57428.1"/>
    </source>
</evidence>
<protein>
    <submittedName>
        <fullName evidence="2">Uncharacterized protein</fullName>
    </submittedName>
</protein>
<evidence type="ECO:0000313" key="3">
    <source>
        <dbReference type="Proteomes" id="UP000218231"/>
    </source>
</evidence>
<comment type="caution">
    <text evidence="2">The sequence shown here is derived from an EMBL/GenBank/DDBJ whole genome shotgun (WGS) entry which is preliminary data.</text>
</comment>
<dbReference type="AlphaFoldDB" id="A0A2A2J6I2"/>
<keyword evidence="3" id="KW-1185">Reference proteome</keyword>
<dbReference type="Proteomes" id="UP000218231">
    <property type="component" value="Unassembled WGS sequence"/>
</dbReference>
<dbReference type="EMBL" id="LIAE01010638">
    <property type="protein sequence ID" value="PAV57428.1"/>
    <property type="molecule type" value="Genomic_DNA"/>
</dbReference>
<feature type="region of interest" description="Disordered" evidence="1">
    <location>
        <begin position="68"/>
        <end position="105"/>
    </location>
</feature>